<dbReference type="SUPFAM" id="SSF53098">
    <property type="entry name" value="Ribonuclease H-like"/>
    <property type="match status" value="1"/>
</dbReference>
<organism evidence="2 3">
    <name type="scientific">Echinicola jeungdonensis</name>
    <dbReference type="NCBI Taxonomy" id="709343"/>
    <lineage>
        <taxon>Bacteria</taxon>
        <taxon>Pseudomonadati</taxon>
        <taxon>Bacteroidota</taxon>
        <taxon>Cytophagia</taxon>
        <taxon>Cytophagales</taxon>
        <taxon>Cyclobacteriaceae</taxon>
        <taxon>Echinicola</taxon>
    </lineage>
</organism>
<dbReference type="InterPro" id="IPR036397">
    <property type="entry name" value="RNaseH_sf"/>
</dbReference>
<protein>
    <submittedName>
        <fullName evidence="2">IS3 family transposase</fullName>
    </submittedName>
</protein>
<comment type="caution">
    <text evidence="2">The sequence shown here is derived from an EMBL/GenBank/DDBJ whole genome shotgun (WGS) entry which is preliminary data.</text>
</comment>
<evidence type="ECO:0000313" key="3">
    <source>
        <dbReference type="Proteomes" id="UP001589654"/>
    </source>
</evidence>
<feature type="domain" description="Integrase catalytic" evidence="1">
    <location>
        <begin position="5"/>
        <end position="168"/>
    </location>
</feature>
<dbReference type="Pfam" id="PF00665">
    <property type="entry name" value="rve"/>
    <property type="match status" value="1"/>
</dbReference>
<evidence type="ECO:0000313" key="2">
    <source>
        <dbReference type="EMBL" id="MFB9210914.1"/>
    </source>
</evidence>
<name>A0ABV5J4N5_9BACT</name>
<dbReference type="Gene3D" id="3.30.420.10">
    <property type="entry name" value="Ribonuclease H-like superfamily/Ribonuclease H"/>
    <property type="match status" value="1"/>
</dbReference>
<dbReference type="PROSITE" id="PS50994">
    <property type="entry name" value="INTEGRASE"/>
    <property type="match status" value="1"/>
</dbReference>
<dbReference type="EMBL" id="JBHMEW010000015">
    <property type="protein sequence ID" value="MFB9210914.1"/>
    <property type="molecule type" value="Genomic_DNA"/>
</dbReference>
<dbReference type="Proteomes" id="UP001589654">
    <property type="component" value="Unassembled WGS sequence"/>
</dbReference>
<dbReference type="NCBIfam" id="NF033516">
    <property type="entry name" value="transpos_IS3"/>
    <property type="match status" value="1"/>
</dbReference>
<sequence>NRNFSPDGPAKSWVSDITYIWTEEGWLYLTMIMDLYDRKIIGWSMSTTMHAGATVIPAWRMAQINRPFFRDLVFHSDRGVQYACGEFKNELDSEKVRQSMSRKGNCWDNAVAENFFKILKSETGYRKYGSVMQAKQEIFEFIEIWYNRNRRHSSLGYLSPDQFGKTNKKITV</sequence>
<proteinExistence type="predicted"/>
<keyword evidence="3" id="KW-1185">Reference proteome</keyword>
<feature type="non-terminal residue" evidence="2">
    <location>
        <position position="1"/>
    </location>
</feature>
<dbReference type="PANTHER" id="PTHR46889:SF4">
    <property type="entry name" value="TRANSPOSASE INSO FOR INSERTION SEQUENCE ELEMENT IS911B-RELATED"/>
    <property type="match status" value="1"/>
</dbReference>
<dbReference type="RefSeq" id="WP_379945346.1">
    <property type="nucleotide sequence ID" value="NZ_JBHMEW010000015.1"/>
</dbReference>
<dbReference type="PANTHER" id="PTHR46889">
    <property type="entry name" value="TRANSPOSASE INSF FOR INSERTION SEQUENCE IS3B-RELATED"/>
    <property type="match status" value="1"/>
</dbReference>
<dbReference type="InterPro" id="IPR048020">
    <property type="entry name" value="Transpos_IS3"/>
</dbReference>
<dbReference type="Pfam" id="PF13333">
    <property type="entry name" value="rve_2"/>
    <property type="match status" value="1"/>
</dbReference>
<dbReference type="InterPro" id="IPR001584">
    <property type="entry name" value="Integrase_cat-core"/>
</dbReference>
<accession>A0ABV5J4N5</accession>
<gene>
    <name evidence="2" type="ORF">ACFFUR_03785</name>
</gene>
<evidence type="ECO:0000259" key="1">
    <source>
        <dbReference type="PROSITE" id="PS50994"/>
    </source>
</evidence>
<dbReference type="InterPro" id="IPR012337">
    <property type="entry name" value="RNaseH-like_sf"/>
</dbReference>
<dbReference type="InterPro" id="IPR050900">
    <property type="entry name" value="Transposase_IS3/IS150/IS904"/>
</dbReference>
<reference evidence="2 3" key="1">
    <citation type="submission" date="2024-09" db="EMBL/GenBank/DDBJ databases">
        <authorList>
            <person name="Sun Q."/>
            <person name="Mori K."/>
        </authorList>
    </citation>
    <scope>NUCLEOTIDE SEQUENCE [LARGE SCALE GENOMIC DNA]</scope>
    <source>
        <strain evidence="2 3">CECT 7682</strain>
    </source>
</reference>